<feature type="region of interest" description="Disordered" evidence="1">
    <location>
        <begin position="1"/>
        <end position="84"/>
    </location>
</feature>
<proteinExistence type="predicted"/>
<feature type="compositionally biased region" description="Basic and acidic residues" evidence="1">
    <location>
        <begin position="24"/>
        <end position="35"/>
    </location>
</feature>
<sequence>MSVVGVTAACPGVRESVPTTARPPPDRSAEGRSGERSALACFVSTASRDAGRSKRPRRARRPRRRTVQRRRRYRRRLTPPGRREGLRLLVPGAETQVLDGCREAVAHSGGTRQVAHPVRLGTRPCAPPARTA</sequence>
<dbReference type="Proteomes" id="UP001500034">
    <property type="component" value="Unassembled WGS sequence"/>
</dbReference>
<name>A0ABP7R252_9ACTN</name>
<dbReference type="EMBL" id="BAABCQ010000088">
    <property type="protein sequence ID" value="GAA3990585.1"/>
    <property type="molecule type" value="Genomic_DNA"/>
</dbReference>
<feature type="region of interest" description="Disordered" evidence="1">
    <location>
        <begin position="108"/>
        <end position="132"/>
    </location>
</feature>
<keyword evidence="3" id="KW-1185">Reference proteome</keyword>
<gene>
    <name evidence="2" type="ORF">GCM10022384_43150</name>
</gene>
<accession>A0ABP7R252</accession>
<comment type="caution">
    <text evidence="2">The sequence shown here is derived from an EMBL/GenBank/DDBJ whole genome shotgun (WGS) entry which is preliminary data.</text>
</comment>
<feature type="compositionally biased region" description="Basic residues" evidence="1">
    <location>
        <begin position="53"/>
        <end position="77"/>
    </location>
</feature>
<protein>
    <submittedName>
        <fullName evidence="2">Uncharacterized protein</fullName>
    </submittedName>
</protein>
<evidence type="ECO:0000256" key="1">
    <source>
        <dbReference type="SAM" id="MobiDB-lite"/>
    </source>
</evidence>
<evidence type="ECO:0000313" key="3">
    <source>
        <dbReference type="Proteomes" id="UP001500034"/>
    </source>
</evidence>
<reference evidence="3" key="1">
    <citation type="journal article" date="2019" name="Int. J. Syst. Evol. Microbiol.">
        <title>The Global Catalogue of Microorganisms (GCM) 10K type strain sequencing project: providing services to taxonomists for standard genome sequencing and annotation.</title>
        <authorList>
            <consortium name="The Broad Institute Genomics Platform"/>
            <consortium name="The Broad Institute Genome Sequencing Center for Infectious Disease"/>
            <person name="Wu L."/>
            <person name="Ma J."/>
        </authorList>
    </citation>
    <scope>NUCLEOTIDE SEQUENCE [LARGE SCALE GENOMIC DNA]</scope>
    <source>
        <strain evidence="3">JCM 17027</strain>
    </source>
</reference>
<organism evidence="2 3">
    <name type="scientific">Streptomyces marokkonensis</name>
    <dbReference type="NCBI Taxonomy" id="324855"/>
    <lineage>
        <taxon>Bacteria</taxon>
        <taxon>Bacillati</taxon>
        <taxon>Actinomycetota</taxon>
        <taxon>Actinomycetes</taxon>
        <taxon>Kitasatosporales</taxon>
        <taxon>Streptomycetaceae</taxon>
        <taxon>Streptomyces</taxon>
    </lineage>
</organism>
<evidence type="ECO:0000313" key="2">
    <source>
        <dbReference type="EMBL" id="GAA3990585.1"/>
    </source>
</evidence>